<dbReference type="EMBL" id="JACKVK010000008">
    <property type="protein sequence ID" value="MCV7421945.1"/>
    <property type="molecule type" value="Genomic_DNA"/>
</dbReference>
<keyword evidence="4" id="KW-0659">Purine metabolism</keyword>
<dbReference type="GO" id="GO:0051997">
    <property type="term" value="F:2-oxo-4-hydroxy-4-carboxy-5-ureidoimidazoline decarboxylase activity"/>
    <property type="evidence" value="ECO:0007669"/>
    <property type="project" value="UniProtKB-EC"/>
</dbReference>
<keyword evidence="5" id="KW-0210">Decarboxylase</keyword>
<protein>
    <recommendedName>
        <fullName evidence="3">2-oxo-4-hydroxy-4-carboxy-5-ureidoimidazoline decarboxylase</fullName>
        <ecNumber evidence="3">4.1.1.97</ecNumber>
    </recommendedName>
</protein>
<dbReference type="Pfam" id="PF09349">
    <property type="entry name" value="OHCU_decarbox"/>
    <property type="match status" value="1"/>
</dbReference>
<name>A0A9X2Z121_9MYCO</name>
<evidence type="ECO:0000256" key="5">
    <source>
        <dbReference type="ARBA" id="ARBA00022793"/>
    </source>
</evidence>
<evidence type="ECO:0000313" key="9">
    <source>
        <dbReference type="Proteomes" id="UP001141629"/>
    </source>
</evidence>
<dbReference type="AlphaFoldDB" id="A0A9X2Z121"/>
<comment type="catalytic activity">
    <reaction evidence="1">
        <text>5-hydroxy-2-oxo-4-ureido-2,5-dihydro-1H-imidazole-5-carboxylate + H(+) = (S)-allantoin + CO2</text>
        <dbReference type="Rhea" id="RHEA:26301"/>
        <dbReference type="ChEBI" id="CHEBI:15378"/>
        <dbReference type="ChEBI" id="CHEBI:15678"/>
        <dbReference type="ChEBI" id="CHEBI:16526"/>
        <dbReference type="ChEBI" id="CHEBI:58639"/>
        <dbReference type="EC" id="4.1.1.97"/>
    </reaction>
</comment>
<dbReference type="GO" id="GO:0019628">
    <property type="term" value="P:urate catabolic process"/>
    <property type="evidence" value="ECO:0007669"/>
    <property type="project" value="TreeGrafter"/>
</dbReference>
<dbReference type="EC" id="4.1.1.97" evidence="3"/>
<dbReference type="GO" id="GO:0006144">
    <property type="term" value="P:purine nucleobase metabolic process"/>
    <property type="evidence" value="ECO:0007669"/>
    <property type="project" value="UniProtKB-KW"/>
</dbReference>
<keyword evidence="6 8" id="KW-0456">Lyase</keyword>
<dbReference type="Proteomes" id="UP001141629">
    <property type="component" value="Unassembled WGS sequence"/>
</dbReference>
<dbReference type="InterPro" id="IPR018020">
    <property type="entry name" value="OHCU_decarboxylase"/>
</dbReference>
<dbReference type="NCBIfam" id="NF010372">
    <property type="entry name" value="PRK13798.1"/>
    <property type="match status" value="1"/>
</dbReference>
<dbReference type="NCBIfam" id="TIGR03180">
    <property type="entry name" value="UraD_2"/>
    <property type="match status" value="1"/>
</dbReference>
<gene>
    <name evidence="8" type="primary">uraD</name>
    <name evidence="8" type="ORF">H7K45_15455</name>
</gene>
<proteinExistence type="predicted"/>
<reference evidence="8" key="1">
    <citation type="submission" date="2020-07" db="EMBL/GenBank/DDBJ databases">
        <authorList>
            <person name="Pettersson B.M.F."/>
            <person name="Behra P.R.K."/>
            <person name="Ramesh M."/>
            <person name="Das S."/>
            <person name="Dasgupta S."/>
            <person name="Kirsebom L.A."/>
        </authorList>
    </citation>
    <scope>NUCLEOTIDE SEQUENCE</scope>
    <source>
        <strain evidence="8">DSM 44838</strain>
    </source>
</reference>
<comment type="pathway">
    <text evidence="2">Purine metabolism; urate degradation; (S)-allantoin from urate: step 3/3.</text>
</comment>
<dbReference type="RefSeq" id="WP_263996692.1">
    <property type="nucleotide sequence ID" value="NZ_JACKVK010000008.1"/>
</dbReference>
<keyword evidence="9" id="KW-1185">Reference proteome</keyword>
<dbReference type="PANTHER" id="PTHR43466:SF1">
    <property type="entry name" value="2-OXO-4-HYDROXY-4-CARBOXY-5-UREIDOIMIDAZOLINE DECARBOXYLASE-RELATED"/>
    <property type="match status" value="1"/>
</dbReference>
<evidence type="ECO:0000313" key="8">
    <source>
        <dbReference type="EMBL" id="MCV7421945.1"/>
    </source>
</evidence>
<dbReference type="Gene3D" id="1.10.3330.10">
    <property type="entry name" value="Oxo-4-hydroxy-4-carboxy-5-ureidoimidazoline decarboxylase"/>
    <property type="match status" value="1"/>
</dbReference>
<sequence length="176" mass="19266">MSGLPRDRLGLDGFTRLSDRQQMNVLFGVCSSTIWARRVLAGAPFRDVDALLDRADRVLAELPDAEIDAALDGHPRIGAKVDNASSAREQAAVTTAGDSVKAELAAKNAEYDDKFGYVYLVCASGRSAEELLAILTERLHNDPATERRVMRSELAKINRLRLERLLSEPSADAEAR</sequence>
<dbReference type="InterPro" id="IPR036778">
    <property type="entry name" value="OHCU_decarboxylase_sf"/>
</dbReference>
<dbReference type="InterPro" id="IPR017595">
    <property type="entry name" value="OHCU_decarboxylase-2"/>
</dbReference>
<evidence type="ECO:0000256" key="1">
    <source>
        <dbReference type="ARBA" id="ARBA00001163"/>
    </source>
</evidence>
<evidence type="ECO:0000256" key="2">
    <source>
        <dbReference type="ARBA" id="ARBA00004754"/>
    </source>
</evidence>
<comment type="caution">
    <text evidence="8">The sequence shown here is derived from an EMBL/GenBank/DDBJ whole genome shotgun (WGS) entry which is preliminary data.</text>
</comment>
<evidence type="ECO:0000256" key="4">
    <source>
        <dbReference type="ARBA" id="ARBA00022631"/>
    </source>
</evidence>
<organism evidence="8 9">
    <name type="scientific">Mycobacterium yunnanensis</name>
    <dbReference type="NCBI Taxonomy" id="368477"/>
    <lineage>
        <taxon>Bacteria</taxon>
        <taxon>Bacillati</taxon>
        <taxon>Actinomycetota</taxon>
        <taxon>Actinomycetes</taxon>
        <taxon>Mycobacteriales</taxon>
        <taxon>Mycobacteriaceae</taxon>
        <taxon>Mycobacterium</taxon>
    </lineage>
</organism>
<reference evidence="8" key="2">
    <citation type="journal article" date="2022" name="BMC Genomics">
        <title>Comparative genome analysis of mycobacteria focusing on tRNA and non-coding RNA.</title>
        <authorList>
            <person name="Behra P.R.K."/>
            <person name="Pettersson B.M.F."/>
            <person name="Ramesh M."/>
            <person name="Das S."/>
            <person name="Dasgupta S."/>
            <person name="Kirsebom L.A."/>
        </authorList>
    </citation>
    <scope>NUCLEOTIDE SEQUENCE</scope>
    <source>
        <strain evidence="8">DSM 44838</strain>
    </source>
</reference>
<feature type="domain" description="Oxo-4-hydroxy-4-carboxy-5-ureidoimidazoline decarboxylase" evidence="7">
    <location>
        <begin position="16"/>
        <end position="163"/>
    </location>
</feature>
<accession>A0A9X2Z121</accession>
<dbReference type="SUPFAM" id="SSF158694">
    <property type="entry name" value="UraD-Like"/>
    <property type="match status" value="1"/>
</dbReference>
<dbReference type="PANTHER" id="PTHR43466">
    <property type="entry name" value="2-OXO-4-HYDROXY-4-CARBOXY-5-UREIDOIMIDAZOLINE DECARBOXYLASE-RELATED"/>
    <property type="match status" value="1"/>
</dbReference>
<evidence type="ECO:0000256" key="6">
    <source>
        <dbReference type="ARBA" id="ARBA00023239"/>
    </source>
</evidence>
<evidence type="ECO:0000259" key="7">
    <source>
        <dbReference type="Pfam" id="PF09349"/>
    </source>
</evidence>
<evidence type="ECO:0000256" key="3">
    <source>
        <dbReference type="ARBA" id="ARBA00012257"/>
    </source>
</evidence>